<comment type="caution">
    <text evidence="1">The sequence shown here is derived from an EMBL/GenBank/DDBJ whole genome shotgun (WGS) entry which is preliminary data.</text>
</comment>
<dbReference type="Proteomes" id="UP001144471">
    <property type="component" value="Unassembled WGS sequence"/>
</dbReference>
<protein>
    <submittedName>
        <fullName evidence="1">Uncharacterized protein</fullName>
    </submittedName>
</protein>
<reference evidence="1" key="1">
    <citation type="submission" date="2022-12" db="EMBL/GenBank/DDBJ databases">
        <title>Reference genome sequencing for broad-spectrum identification of bacterial and archaeal isolates by mass spectrometry.</title>
        <authorList>
            <person name="Sekiguchi Y."/>
            <person name="Tourlousse D.M."/>
        </authorList>
    </citation>
    <scope>NUCLEOTIDE SEQUENCE</scope>
    <source>
        <strain evidence="1">10succ1</strain>
    </source>
</reference>
<keyword evidence="2" id="KW-1185">Reference proteome</keyword>
<gene>
    <name evidence="1" type="ORF">PM10SUCC1_32540</name>
</gene>
<organism evidence="1 2">
    <name type="scientific">Propionigenium maris DSM 9537</name>
    <dbReference type="NCBI Taxonomy" id="1123000"/>
    <lineage>
        <taxon>Bacteria</taxon>
        <taxon>Fusobacteriati</taxon>
        <taxon>Fusobacteriota</taxon>
        <taxon>Fusobacteriia</taxon>
        <taxon>Fusobacteriales</taxon>
        <taxon>Fusobacteriaceae</taxon>
        <taxon>Propionigenium</taxon>
    </lineage>
</organism>
<accession>A0A9W6LQ13</accession>
<proteinExistence type="predicted"/>
<dbReference type="EMBL" id="BSDY01000023">
    <property type="protein sequence ID" value="GLI57740.1"/>
    <property type="molecule type" value="Genomic_DNA"/>
</dbReference>
<evidence type="ECO:0000313" key="2">
    <source>
        <dbReference type="Proteomes" id="UP001144471"/>
    </source>
</evidence>
<dbReference type="RefSeq" id="WP_281837416.1">
    <property type="nucleotide sequence ID" value="NZ_BSDY01000023.1"/>
</dbReference>
<name>A0A9W6LQ13_9FUSO</name>
<dbReference type="AlphaFoldDB" id="A0A9W6LQ13"/>
<evidence type="ECO:0000313" key="1">
    <source>
        <dbReference type="EMBL" id="GLI57740.1"/>
    </source>
</evidence>
<sequence length="381" mass="44749">MDYQDVDFQKLWLECYEKVYRACFSQLKYTEEKKLKIPENHRELQKIGADKIRLKVLEKGIHGLESRNWKVNIRGDNFTKLYSGITGRTHWCFLEINPAKVLYGNNIRNVRSRDLINKVFKRAFQEIEELGYTIDPDHVELSHLEANEILILDPKDINQDTVRIITDDISKGHFRTKSSLHKQSLKPNGFEIGTREKGITGYDKHLEILKKELKKRNRKLPSMKELRKLAADYMIFFRLEAKRGPESLKNILGEEGVKLSSFLENPEEVLDKVFTSTIKEAGLTEERVVEINSKKVKSLALKFKRYKKKSDRGFIVRFLKDYQSQVWGLDQLYGVVDHIGGDRKLRYKRKKSLKANYEEIKNSENKSLDAFRCLKNFIENI</sequence>